<feature type="coiled-coil region" evidence="2">
    <location>
        <begin position="86"/>
        <end position="134"/>
    </location>
</feature>
<gene>
    <name evidence="5" type="ORF">BMON_0713</name>
</gene>
<evidence type="ECO:0000256" key="3">
    <source>
        <dbReference type="SAM" id="MobiDB-lite"/>
    </source>
</evidence>
<dbReference type="Proteomes" id="UP000029082">
    <property type="component" value="Unassembled WGS sequence"/>
</dbReference>
<dbReference type="STRING" id="1437603.GCA_000771525_01135"/>
<proteinExistence type="inferred from homology"/>
<dbReference type="EMBL" id="JGZE01000011">
    <property type="protein sequence ID" value="KFI76809.1"/>
    <property type="molecule type" value="Genomic_DNA"/>
</dbReference>
<name>A0A087C0K9_9BIFI</name>
<evidence type="ECO:0000313" key="5">
    <source>
        <dbReference type="EMBL" id="KFI76809.1"/>
    </source>
</evidence>
<keyword evidence="6" id="KW-1185">Reference proteome</keyword>
<keyword evidence="4" id="KW-1133">Transmembrane helix</keyword>
<evidence type="ECO:0000256" key="4">
    <source>
        <dbReference type="SAM" id="Phobius"/>
    </source>
</evidence>
<dbReference type="GeneID" id="93094258"/>
<dbReference type="AlphaFoldDB" id="A0A087C0K9"/>
<keyword evidence="4" id="KW-0812">Transmembrane</keyword>
<keyword evidence="4" id="KW-0472">Membrane</keyword>
<dbReference type="Gene3D" id="3.30.70.1880">
    <property type="entry name" value="Protein of unknown function DUF881"/>
    <property type="match status" value="1"/>
</dbReference>
<keyword evidence="2" id="KW-0175">Coiled coil</keyword>
<dbReference type="eggNOG" id="COG3879">
    <property type="taxonomic scope" value="Bacteria"/>
</dbReference>
<reference evidence="5 6" key="1">
    <citation type="submission" date="2014-03" db="EMBL/GenBank/DDBJ databases">
        <title>Genomics of Bifidobacteria.</title>
        <authorList>
            <person name="Ventura M."/>
            <person name="Milani C."/>
            <person name="Lugli G.A."/>
        </authorList>
    </citation>
    <scope>NUCLEOTIDE SEQUENCE [LARGE SCALE GENOMIC DNA]</scope>
    <source>
        <strain evidence="5 6">DSM 21395</strain>
    </source>
</reference>
<protein>
    <submittedName>
        <fullName evidence="5">Membrane protein</fullName>
    </submittedName>
</protein>
<evidence type="ECO:0000313" key="6">
    <source>
        <dbReference type="Proteomes" id="UP000029082"/>
    </source>
</evidence>
<comment type="caution">
    <text evidence="5">The sequence shown here is derived from an EMBL/GenBank/DDBJ whole genome shotgun (WGS) entry which is preliminary data.</text>
</comment>
<evidence type="ECO:0000256" key="2">
    <source>
        <dbReference type="SAM" id="Coils"/>
    </source>
</evidence>
<dbReference type="PANTHER" id="PTHR37313">
    <property type="entry name" value="UPF0749 PROTEIN RV1825"/>
    <property type="match status" value="1"/>
</dbReference>
<dbReference type="InterPro" id="IPR010273">
    <property type="entry name" value="DUF881"/>
</dbReference>
<dbReference type="GO" id="GO:0005886">
    <property type="term" value="C:plasma membrane"/>
    <property type="evidence" value="ECO:0007669"/>
    <property type="project" value="TreeGrafter"/>
</dbReference>
<accession>A0A087C0K9</accession>
<organism evidence="5 6">
    <name type="scientific">Bifidobacterium mongoliense DSM 21395</name>
    <dbReference type="NCBI Taxonomy" id="1437603"/>
    <lineage>
        <taxon>Bacteria</taxon>
        <taxon>Bacillati</taxon>
        <taxon>Actinomycetota</taxon>
        <taxon>Actinomycetes</taxon>
        <taxon>Bifidobacteriales</taxon>
        <taxon>Bifidobacteriaceae</taxon>
        <taxon>Bifidobacterium</taxon>
    </lineage>
</organism>
<dbReference type="RefSeq" id="WP_033512094.1">
    <property type="nucleotide sequence ID" value="NZ_JDUO01000003.1"/>
</dbReference>
<sequence length="274" mass="29796">MIFNQEPHDLLSTMHKQHAHDKENDRMETGSFPVVRRRRRDGGGSDGSARTRFVTGLLITLLCAMLGFGYAIQLNNPTSSYEAMSEDELTRLISETSTQVQNLEQRKSELTSQLNALKAAADKQQEAARIAKENEETSGLLSGRLPARGQGVVISISQGQKTPVDAATLFQLIEELRNAGVEVMALNSVRVVTSTYVVDIKGGLQADGVALKPPYTVKAIGDPQNLQNAVNIAGGVGSRLKVKFGSNVRVSTPDTVIINEIRAPRTYTYAKTVE</sequence>
<dbReference type="PANTHER" id="PTHR37313:SF2">
    <property type="entry name" value="UPF0749 PROTEIN YLXX"/>
    <property type="match status" value="1"/>
</dbReference>
<dbReference type="Pfam" id="PF05949">
    <property type="entry name" value="DUF881"/>
    <property type="match status" value="1"/>
</dbReference>
<dbReference type="OrthoDB" id="3211287at2"/>
<feature type="region of interest" description="Disordered" evidence="3">
    <location>
        <begin position="1"/>
        <end position="47"/>
    </location>
</feature>
<comment type="similarity">
    <text evidence="1">Belongs to the UPF0749 family.</text>
</comment>
<evidence type="ECO:0000256" key="1">
    <source>
        <dbReference type="ARBA" id="ARBA00009108"/>
    </source>
</evidence>
<feature type="transmembrane region" description="Helical" evidence="4">
    <location>
        <begin position="53"/>
        <end position="72"/>
    </location>
</feature>